<dbReference type="InterPro" id="IPR036908">
    <property type="entry name" value="RlpA-like_sf"/>
</dbReference>
<protein>
    <recommendedName>
        <fullName evidence="3">Probable endolytic peptidoglycan transglycosylase RlpA</fullName>
        <ecNumber evidence="3">4.2.2.-</ecNumber>
    </recommendedName>
</protein>
<evidence type="ECO:0000313" key="7">
    <source>
        <dbReference type="EMBL" id="WOB45136.1"/>
    </source>
</evidence>
<comment type="function">
    <text evidence="3">Lytic transglycosylase with a strong preference for naked glycan strands that lack stem peptides.</text>
</comment>
<organism evidence="7">
    <name type="scientific">Thermoleptolyngbya oregonensis NK1-22</name>
    <dbReference type="NCBI Taxonomy" id="2547457"/>
    <lineage>
        <taxon>Bacteria</taxon>
        <taxon>Bacillati</taxon>
        <taxon>Cyanobacteriota</taxon>
        <taxon>Cyanophyceae</taxon>
        <taxon>Oculatellales</taxon>
        <taxon>Oculatellaceae</taxon>
        <taxon>Thermoleptolyngbya</taxon>
    </lineage>
</organism>
<evidence type="ECO:0000256" key="5">
    <source>
        <dbReference type="SAM" id="MobiDB-lite"/>
    </source>
</evidence>
<feature type="domain" description="RlpA-like protein double-psi beta-barrel" evidence="6">
    <location>
        <begin position="264"/>
        <end position="348"/>
    </location>
</feature>
<dbReference type="SUPFAM" id="SSF50685">
    <property type="entry name" value="Barwin-like endoglucanases"/>
    <property type="match status" value="1"/>
</dbReference>
<dbReference type="NCBIfam" id="TIGR00413">
    <property type="entry name" value="rlpA"/>
    <property type="match status" value="1"/>
</dbReference>
<dbReference type="GO" id="GO:0008932">
    <property type="term" value="F:lytic endotransglycosylase activity"/>
    <property type="evidence" value="ECO:0007669"/>
    <property type="project" value="UniProtKB-UniRule"/>
</dbReference>
<dbReference type="PANTHER" id="PTHR34183:SF8">
    <property type="entry name" value="ENDOLYTIC PEPTIDOGLYCAN TRANSGLYCOSYLASE RLPA-RELATED"/>
    <property type="match status" value="1"/>
</dbReference>
<comment type="similarity">
    <text evidence="3 4">Belongs to the RlpA family.</text>
</comment>
<feature type="compositionally biased region" description="Low complexity" evidence="5">
    <location>
        <begin position="117"/>
        <end position="127"/>
    </location>
</feature>
<dbReference type="GO" id="GO:0071555">
    <property type="term" value="P:cell wall organization"/>
    <property type="evidence" value="ECO:0007669"/>
    <property type="project" value="UniProtKB-KW"/>
</dbReference>
<accession>A0AA96Y6F2</accession>
<evidence type="ECO:0000259" key="6">
    <source>
        <dbReference type="Pfam" id="PF03330"/>
    </source>
</evidence>
<evidence type="ECO:0000256" key="4">
    <source>
        <dbReference type="RuleBase" id="RU003495"/>
    </source>
</evidence>
<dbReference type="Pfam" id="PF03330">
    <property type="entry name" value="DPBB_1"/>
    <property type="match status" value="1"/>
</dbReference>
<gene>
    <name evidence="3" type="primary">rlpA</name>
    <name evidence="7" type="ORF">HNI00_19805</name>
</gene>
<evidence type="ECO:0000256" key="1">
    <source>
        <dbReference type="ARBA" id="ARBA00023239"/>
    </source>
</evidence>
<feature type="region of interest" description="Disordered" evidence="5">
    <location>
        <begin position="103"/>
        <end position="127"/>
    </location>
</feature>
<reference evidence="7" key="1">
    <citation type="submission" date="2020-05" db="EMBL/GenBank/DDBJ databases">
        <authorList>
            <person name="Zhu T."/>
            <person name="Keshari N."/>
            <person name="Lu X."/>
        </authorList>
    </citation>
    <scope>NUCLEOTIDE SEQUENCE</scope>
    <source>
        <strain evidence="7">NK1-22</strain>
    </source>
</reference>
<dbReference type="CDD" id="cd22268">
    <property type="entry name" value="DPBB_RlpA-like"/>
    <property type="match status" value="1"/>
</dbReference>
<dbReference type="EC" id="4.2.2.-" evidence="3"/>
<dbReference type="AlphaFoldDB" id="A0AA96Y6F2"/>
<dbReference type="KEGG" id="tog:HNI00_19805"/>
<keyword evidence="2 3" id="KW-0961">Cell wall biogenesis/degradation</keyword>
<keyword evidence="1 3" id="KW-0456">Lyase</keyword>
<dbReference type="InterPro" id="IPR012997">
    <property type="entry name" value="RplA"/>
</dbReference>
<feature type="region of interest" description="Disordered" evidence="5">
    <location>
        <begin position="31"/>
        <end position="57"/>
    </location>
</feature>
<proteinExistence type="inferred from homology"/>
<dbReference type="InterPro" id="IPR034718">
    <property type="entry name" value="RlpA"/>
</dbReference>
<evidence type="ECO:0000256" key="3">
    <source>
        <dbReference type="HAMAP-Rule" id="MF_02071"/>
    </source>
</evidence>
<name>A0AA96Y6F2_9CYAN</name>
<dbReference type="Gene3D" id="2.40.40.10">
    <property type="entry name" value="RlpA-like domain"/>
    <property type="match status" value="1"/>
</dbReference>
<dbReference type="InterPro" id="IPR009009">
    <property type="entry name" value="RlpA-like_DPBB"/>
</dbReference>
<sequence length="361" mass="39258">MGLLATDRCRRQQWERSRPESLLSWRNVRLMSPAETGRSPATPLRRSRNLTPTADSTQAWIQPKTETTPAAAIAPRPPAMPRVTVRPAAAPATGAQQVFKQCLDSPPASSEGVKRGATQQTPPAPARPDAATVYQIWVNGKVVMELPSSEEAAPIAQRLTAALGSPGFSVDQLRLVLVEGEPGVALGDAKSGERLNERSIASGGDRLLFRVDRSLANRLNRTADLVAIDWLNNLRVALGEAPLSLMEAQADLYSLTQTSRNLGGITSWYGPGFHNRLTANGERFNQYALTAAHPKLPFNTYLRVTNVRTGESVIVRINDRGPYVGQRSLDLSRQAARCIGSEKPGVVRYEAVILEPQTTVQ</sequence>
<dbReference type="EMBL" id="CP053540">
    <property type="protein sequence ID" value="WOB45136.1"/>
    <property type="molecule type" value="Genomic_DNA"/>
</dbReference>
<evidence type="ECO:0000256" key="2">
    <source>
        <dbReference type="ARBA" id="ARBA00023316"/>
    </source>
</evidence>
<dbReference type="GO" id="GO:0000270">
    <property type="term" value="P:peptidoglycan metabolic process"/>
    <property type="evidence" value="ECO:0007669"/>
    <property type="project" value="UniProtKB-UniRule"/>
</dbReference>
<dbReference type="HAMAP" id="MF_02071">
    <property type="entry name" value="RlpA"/>
    <property type="match status" value="1"/>
</dbReference>
<dbReference type="RefSeq" id="WP_316788760.1">
    <property type="nucleotide sequence ID" value="NZ_CP053540.1"/>
</dbReference>
<dbReference type="PANTHER" id="PTHR34183">
    <property type="entry name" value="ENDOLYTIC PEPTIDOGLYCAN TRANSGLYCOSYLASE RLPA"/>
    <property type="match status" value="1"/>
</dbReference>